<gene>
    <name evidence="4" type="ORF">EFL95_05390</name>
</gene>
<organism evidence="4 5">
    <name type="scientific">Nocardioides marmorisolisilvae</name>
    <dbReference type="NCBI Taxonomy" id="1542737"/>
    <lineage>
        <taxon>Bacteria</taxon>
        <taxon>Bacillati</taxon>
        <taxon>Actinomycetota</taxon>
        <taxon>Actinomycetes</taxon>
        <taxon>Propionibacteriales</taxon>
        <taxon>Nocardioidaceae</taxon>
        <taxon>Nocardioides</taxon>
    </lineage>
</organism>
<comment type="caution">
    <text evidence="4">The sequence shown here is derived from an EMBL/GenBank/DDBJ whole genome shotgun (WGS) entry which is preliminary data.</text>
</comment>
<evidence type="ECO:0000313" key="5">
    <source>
        <dbReference type="Proteomes" id="UP000277094"/>
    </source>
</evidence>
<sequence>MNGNPGRSLLIVDDHAQFRRFARSVLSADGFDVRGESEDGESAIEDVQRLHPDLVLLDVQLPGIDGFEVAERLHALADAPAVILTSSRDAADYGSRLQDAHVLGFVPKFELSGEALDALTAKLG</sequence>
<feature type="domain" description="Response regulatory" evidence="3">
    <location>
        <begin position="8"/>
        <end position="123"/>
    </location>
</feature>
<dbReference type="EMBL" id="RJSG01000002">
    <property type="protein sequence ID" value="RNL78528.1"/>
    <property type="molecule type" value="Genomic_DNA"/>
</dbReference>
<dbReference type="InterPro" id="IPR001789">
    <property type="entry name" value="Sig_transdc_resp-reg_receiver"/>
</dbReference>
<reference evidence="4 5" key="1">
    <citation type="submission" date="2018-11" db="EMBL/GenBank/DDBJ databases">
        <authorList>
            <person name="Li F."/>
        </authorList>
    </citation>
    <scope>NUCLEOTIDE SEQUENCE [LARGE SCALE GENOMIC DNA]</scope>
    <source>
        <strain evidence="4 5">KIS18-7</strain>
    </source>
</reference>
<dbReference type="RefSeq" id="WP_123233027.1">
    <property type="nucleotide sequence ID" value="NZ_RJSG01000002.1"/>
</dbReference>
<proteinExistence type="predicted"/>
<keyword evidence="1 2" id="KW-0597">Phosphoprotein</keyword>
<evidence type="ECO:0000313" key="4">
    <source>
        <dbReference type="EMBL" id="RNL78528.1"/>
    </source>
</evidence>
<feature type="modified residue" description="4-aspartylphosphate" evidence="2">
    <location>
        <position position="58"/>
    </location>
</feature>
<dbReference type="Gene3D" id="3.40.50.2300">
    <property type="match status" value="1"/>
</dbReference>
<dbReference type="GO" id="GO:0000160">
    <property type="term" value="P:phosphorelay signal transduction system"/>
    <property type="evidence" value="ECO:0007669"/>
    <property type="project" value="InterPro"/>
</dbReference>
<accession>A0A3N0DSC4</accession>
<dbReference type="InterPro" id="IPR058245">
    <property type="entry name" value="NreC/VraR/RcsB-like_REC"/>
</dbReference>
<dbReference type="CDD" id="cd17535">
    <property type="entry name" value="REC_NarL-like"/>
    <property type="match status" value="1"/>
</dbReference>
<dbReference type="PROSITE" id="PS50110">
    <property type="entry name" value="RESPONSE_REGULATORY"/>
    <property type="match status" value="1"/>
</dbReference>
<dbReference type="OrthoDB" id="7352332at2"/>
<dbReference type="PANTHER" id="PTHR44591:SF24">
    <property type="entry name" value="PROTEIN-GLUTAMATE METHYLESTERASE_PROTEIN-GLUTAMINE GLUTAMINASE 1"/>
    <property type="match status" value="1"/>
</dbReference>
<dbReference type="SMART" id="SM00448">
    <property type="entry name" value="REC"/>
    <property type="match status" value="1"/>
</dbReference>
<dbReference type="Pfam" id="PF00072">
    <property type="entry name" value="Response_reg"/>
    <property type="match status" value="1"/>
</dbReference>
<dbReference type="Proteomes" id="UP000277094">
    <property type="component" value="Unassembled WGS sequence"/>
</dbReference>
<evidence type="ECO:0000259" key="3">
    <source>
        <dbReference type="PROSITE" id="PS50110"/>
    </source>
</evidence>
<dbReference type="InterPro" id="IPR050595">
    <property type="entry name" value="Bact_response_regulator"/>
</dbReference>
<dbReference type="InterPro" id="IPR011006">
    <property type="entry name" value="CheY-like_superfamily"/>
</dbReference>
<evidence type="ECO:0000256" key="1">
    <source>
        <dbReference type="ARBA" id="ARBA00022553"/>
    </source>
</evidence>
<dbReference type="PANTHER" id="PTHR44591">
    <property type="entry name" value="STRESS RESPONSE REGULATOR PROTEIN 1"/>
    <property type="match status" value="1"/>
</dbReference>
<protein>
    <submittedName>
        <fullName evidence="4">Response regulator</fullName>
    </submittedName>
</protein>
<evidence type="ECO:0000256" key="2">
    <source>
        <dbReference type="PROSITE-ProRule" id="PRU00169"/>
    </source>
</evidence>
<dbReference type="SUPFAM" id="SSF52172">
    <property type="entry name" value="CheY-like"/>
    <property type="match status" value="1"/>
</dbReference>
<keyword evidence="5" id="KW-1185">Reference proteome</keyword>
<name>A0A3N0DSC4_9ACTN</name>
<dbReference type="AlphaFoldDB" id="A0A3N0DSC4"/>